<dbReference type="PROSITE" id="PS50206">
    <property type="entry name" value="RHODANESE_3"/>
    <property type="match status" value="1"/>
</dbReference>
<reference evidence="2 3" key="1">
    <citation type="submission" date="2015-11" db="EMBL/GenBank/DDBJ databases">
        <title>Description and complete genome sequence of a novel strain predominating in hypersaline microbial mats and representing a new family of the Bacteriodetes phylum.</title>
        <authorList>
            <person name="Spring S."/>
            <person name="Bunk B."/>
            <person name="Sproer C."/>
            <person name="Klenk H.-P."/>
        </authorList>
    </citation>
    <scope>NUCLEOTIDE SEQUENCE [LARGE SCALE GENOMIC DNA]</scope>
    <source>
        <strain evidence="2 3">L21-Spi-D4</strain>
    </source>
</reference>
<dbReference type="CDD" id="cd00158">
    <property type="entry name" value="RHOD"/>
    <property type="match status" value="1"/>
</dbReference>
<dbReference type="PANTHER" id="PTHR43031:SF1">
    <property type="entry name" value="PYRIDINE NUCLEOTIDE-DISULPHIDE OXIDOREDUCTASE"/>
    <property type="match status" value="1"/>
</dbReference>
<organism evidence="2 3">
    <name type="scientific">Salinivirga cyanobacteriivorans</name>
    <dbReference type="NCBI Taxonomy" id="1307839"/>
    <lineage>
        <taxon>Bacteria</taxon>
        <taxon>Pseudomonadati</taxon>
        <taxon>Bacteroidota</taxon>
        <taxon>Bacteroidia</taxon>
        <taxon>Bacteroidales</taxon>
        <taxon>Salinivirgaceae</taxon>
        <taxon>Salinivirga</taxon>
    </lineage>
</organism>
<dbReference type="RefSeq" id="WP_081421463.1">
    <property type="nucleotide sequence ID" value="NZ_CP013118.1"/>
</dbReference>
<keyword evidence="3" id="KW-1185">Reference proteome</keyword>
<dbReference type="AlphaFoldDB" id="A0A0S2HY73"/>
<name>A0A0S2HY73_9BACT</name>
<dbReference type="EC" id="2.8.1.1" evidence="2"/>
<evidence type="ECO:0000259" key="1">
    <source>
        <dbReference type="PROSITE" id="PS50206"/>
    </source>
</evidence>
<protein>
    <submittedName>
        <fullName evidence="2">Thiosulfate sulfurtransferase PspE</fullName>
        <ecNumber evidence="2">2.8.1.1</ecNumber>
    </submittedName>
</protein>
<sequence>MKTIDKEKLKERLENNEVTLIEVLGEDAYQKEHIKGAINIPVEQIGHKAKERFDKDEPIAVYCSNFDCGASPAAAKKLTEMGFTSVYDYEGGKQDWKDAGLPME</sequence>
<proteinExistence type="predicted"/>
<dbReference type="EMBL" id="CP013118">
    <property type="protein sequence ID" value="ALO15043.1"/>
    <property type="molecule type" value="Genomic_DNA"/>
</dbReference>
<evidence type="ECO:0000313" key="2">
    <source>
        <dbReference type="EMBL" id="ALO15043.1"/>
    </source>
</evidence>
<dbReference type="Gene3D" id="3.40.250.10">
    <property type="entry name" value="Rhodanese-like domain"/>
    <property type="match status" value="1"/>
</dbReference>
<dbReference type="KEGG" id="blq:L21SP5_01393"/>
<dbReference type="Proteomes" id="UP000064893">
    <property type="component" value="Chromosome"/>
</dbReference>
<dbReference type="STRING" id="1307839.L21SP5_01393"/>
<accession>A0A0S2HY73</accession>
<gene>
    <name evidence="2" type="primary">pspE</name>
    <name evidence="2" type="ORF">L21SP5_01393</name>
</gene>
<dbReference type="PANTHER" id="PTHR43031">
    <property type="entry name" value="FAD-DEPENDENT OXIDOREDUCTASE"/>
    <property type="match status" value="1"/>
</dbReference>
<dbReference type="SMART" id="SM00450">
    <property type="entry name" value="RHOD"/>
    <property type="match status" value="1"/>
</dbReference>
<dbReference type="InterPro" id="IPR050229">
    <property type="entry name" value="GlpE_sulfurtransferase"/>
</dbReference>
<dbReference type="OrthoDB" id="1450994at2"/>
<dbReference type="Pfam" id="PF00581">
    <property type="entry name" value="Rhodanese"/>
    <property type="match status" value="1"/>
</dbReference>
<dbReference type="GO" id="GO:0004792">
    <property type="term" value="F:thiosulfate-cyanide sulfurtransferase activity"/>
    <property type="evidence" value="ECO:0007669"/>
    <property type="project" value="UniProtKB-EC"/>
</dbReference>
<evidence type="ECO:0000313" key="3">
    <source>
        <dbReference type="Proteomes" id="UP000064893"/>
    </source>
</evidence>
<feature type="domain" description="Rhodanese" evidence="1">
    <location>
        <begin position="14"/>
        <end position="104"/>
    </location>
</feature>
<dbReference type="InterPro" id="IPR001763">
    <property type="entry name" value="Rhodanese-like_dom"/>
</dbReference>
<dbReference type="InterPro" id="IPR036873">
    <property type="entry name" value="Rhodanese-like_dom_sf"/>
</dbReference>
<keyword evidence="2" id="KW-0808">Transferase</keyword>
<dbReference type="SUPFAM" id="SSF52821">
    <property type="entry name" value="Rhodanese/Cell cycle control phosphatase"/>
    <property type="match status" value="1"/>
</dbReference>